<reference evidence="1" key="1">
    <citation type="submission" date="2018-05" db="EMBL/GenBank/DDBJ databases">
        <authorList>
            <person name="Lanie J.A."/>
            <person name="Ng W.-L."/>
            <person name="Kazmierczak K.M."/>
            <person name="Andrzejewski T.M."/>
            <person name="Davidsen T.M."/>
            <person name="Wayne K.J."/>
            <person name="Tettelin H."/>
            <person name="Glass J.I."/>
            <person name="Rusch D."/>
            <person name="Podicherti R."/>
            <person name="Tsui H.-C.T."/>
            <person name="Winkler M.E."/>
        </authorList>
    </citation>
    <scope>NUCLEOTIDE SEQUENCE</scope>
</reference>
<sequence length="143" mass="16053">MTYRTLYVGLLAGACFVAGPAITGCAPAQADDDSLRESFAERLAETSLVTDFTRTGDELTFTGPDGAGGLAEWRVRIDTMLVEPSELDETMPFEGRLTAEWYVNGELVEWLGNMTALPREYLDRGLAQECWAYWVEAERRWSW</sequence>
<protein>
    <submittedName>
        <fullName evidence="1">Uncharacterized protein</fullName>
    </submittedName>
</protein>
<name>A0A381SRD6_9ZZZZ</name>
<dbReference type="PROSITE" id="PS51257">
    <property type="entry name" value="PROKAR_LIPOPROTEIN"/>
    <property type="match status" value="1"/>
</dbReference>
<dbReference type="EMBL" id="UINC01003464">
    <property type="protein sequence ID" value="SVA06546.1"/>
    <property type="molecule type" value="Genomic_DNA"/>
</dbReference>
<gene>
    <name evidence="1" type="ORF">METZ01_LOCUS59400</name>
</gene>
<evidence type="ECO:0000313" key="1">
    <source>
        <dbReference type="EMBL" id="SVA06546.1"/>
    </source>
</evidence>
<proteinExistence type="predicted"/>
<accession>A0A381SRD6</accession>
<organism evidence="1">
    <name type="scientific">marine metagenome</name>
    <dbReference type="NCBI Taxonomy" id="408172"/>
    <lineage>
        <taxon>unclassified sequences</taxon>
        <taxon>metagenomes</taxon>
        <taxon>ecological metagenomes</taxon>
    </lineage>
</organism>
<dbReference type="AlphaFoldDB" id="A0A381SRD6"/>